<evidence type="ECO:0000256" key="5">
    <source>
        <dbReference type="ARBA" id="ARBA00022989"/>
    </source>
</evidence>
<dbReference type="InterPro" id="IPR010920">
    <property type="entry name" value="LSM_dom_sf"/>
</dbReference>
<feature type="transmembrane region" description="Helical" evidence="8">
    <location>
        <begin position="319"/>
        <end position="338"/>
    </location>
</feature>
<feature type="transmembrane region" description="Helical" evidence="8">
    <location>
        <begin position="559"/>
        <end position="577"/>
    </location>
</feature>
<dbReference type="Pfam" id="PF25392">
    <property type="entry name" value="MS_channel_TM1"/>
    <property type="match status" value="1"/>
</dbReference>
<dbReference type="STRING" id="1122619.GCA_000373745_00622"/>
<evidence type="ECO:0000256" key="3">
    <source>
        <dbReference type="ARBA" id="ARBA00022475"/>
    </source>
</evidence>
<evidence type="ECO:0000256" key="4">
    <source>
        <dbReference type="ARBA" id="ARBA00022692"/>
    </source>
</evidence>
<dbReference type="InterPro" id="IPR011066">
    <property type="entry name" value="MscS_channel_C_sf"/>
</dbReference>
<feature type="domain" description="Mechanosensitive ion channel transmembrane helices 2/3" evidence="11">
    <location>
        <begin position="539"/>
        <end position="578"/>
    </location>
</feature>
<comment type="subcellular location">
    <subcellularLocation>
        <location evidence="1">Cell membrane</location>
        <topology evidence="1">Multi-pass membrane protein</topology>
    </subcellularLocation>
</comment>
<feature type="transmembrane region" description="Helical" evidence="8">
    <location>
        <begin position="487"/>
        <end position="512"/>
    </location>
</feature>
<dbReference type="InterPro" id="IPR045276">
    <property type="entry name" value="YbiO_bact"/>
</dbReference>
<evidence type="ECO:0000259" key="9">
    <source>
        <dbReference type="Pfam" id="PF00924"/>
    </source>
</evidence>
<dbReference type="Pfam" id="PF21082">
    <property type="entry name" value="MS_channel_3rd"/>
    <property type="match status" value="1"/>
</dbReference>
<keyword evidence="6 8" id="KW-0472">Membrane</keyword>
<dbReference type="InterPro" id="IPR011014">
    <property type="entry name" value="MscS_channel_TM-2"/>
</dbReference>
<evidence type="ECO:0000313" key="14">
    <source>
        <dbReference type="Proteomes" id="UP000254603"/>
    </source>
</evidence>
<feature type="domain" description="Mechanosensitive ion channel MscS C-terminal" evidence="10">
    <location>
        <begin position="665"/>
        <end position="737"/>
    </location>
</feature>
<dbReference type="PANTHER" id="PTHR30460">
    <property type="entry name" value="MODERATE CONDUCTANCE MECHANOSENSITIVE CHANNEL YBIO"/>
    <property type="match status" value="1"/>
</dbReference>
<reference evidence="13 14" key="1">
    <citation type="submission" date="2018-06" db="EMBL/GenBank/DDBJ databases">
        <authorList>
            <consortium name="Pathogen Informatics"/>
            <person name="Doyle S."/>
        </authorList>
    </citation>
    <scope>NUCLEOTIDE SEQUENCE [LARGE SCALE GENOMIC DNA]</scope>
    <source>
        <strain evidence="13 14">NCTC11997</strain>
    </source>
</reference>
<evidence type="ECO:0000256" key="2">
    <source>
        <dbReference type="ARBA" id="ARBA00008017"/>
    </source>
</evidence>
<dbReference type="Pfam" id="PF21088">
    <property type="entry name" value="MS_channel_1st"/>
    <property type="match status" value="1"/>
</dbReference>
<evidence type="ECO:0000256" key="8">
    <source>
        <dbReference type="SAM" id="Phobius"/>
    </source>
</evidence>
<accession>A0A378XFG7</accession>
<keyword evidence="3" id="KW-1003">Cell membrane</keyword>
<evidence type="ECO:0000259" key="11">
    <source>
        <dbReference type="Pfam" id="PF21088"/>
    </source>
</evidence>
<dbReference type="PANTHER" id="PTHR30460:SF0">
    <property type="entry name" value="MODERATE CONDUCTANCE MECHANOSENSITIVE CHANNEL YBIO"/>
    <property type="match status" value="1"/>
</dbReference>
<gene>
    <name evidence="13" type="primary">mscS_1</name>
    <name evidence="13" type="ORF">NCTC11997_01559</name>
</gene>
<dbReference type="Proteomes" id="UP000254603">
    <property type="component" value="Unassembled WGS sequence"/>
</dbReference>
<feature type="transmembrane region" description="Helical" evidence="8">
    <location>
        <begin position="443"/>
        <end position="467"/>
    </location>
</feature>
<sequence>MPVPSMIIQTSSLTQFHREKWPHAVLGLLLKLFLLLSFALFMVFSVQAQQTATEAPASGTSLTQLADLLENEQTRNQLIEQLRAQVPENPGKASLLSAVEGMDDSLPRKVADSTQVFLTKVLNDLGHTADAVGAIARGEEVEGINMPRWKTALWNLALVIAATIVAFVVIRLLASRGFRWVNNRLKHAPPVEGPPIRRQGAAFLRKSMAVIAALLMDVLGVALAGIVAYGVILLIAGEGEVAGTFESLFVNAFIVVEVTRALVRTVFATRFPKLRLLAMSDEAAQYWNRWLGVLVQVVGYGMLLVVPVVSALFTTAFGSMVALLIMLGVYIYAVRGIWKNRIEVRDRVIERSKQASMAFFGTLMRLFARIWHVLAIIYFTVLLVVSQIDTDNALPFMAQATLQSIVAIVLGLIVSAVLTTTLSRRIHLSEDMRTRLPLLEARINSYVPAILKGLRLFTIVVVLLVVFDAWHAFDLAAWLASDSAQALINMLVHVAIILLFAALSWTILASFIENRLSGVGQQEPSARERTLLSLFRNAALILIITMTALVLLSQIGINIGPLIAGAGVVGLAIGFGAQKLVQDIITGVFIQIENGMNVNDVVEAGGVFGTVEKMTIRSVGLRTLDGGYHLIPFSSVDVVVNHMRDFSYHMGEYTIAHRENVDEAIYHLEQAFAELMENDVLAPEILEEITIPGVTAINERGVTIRVLIKTTPGMQWAVQRGYNRLVKKHFNAANIELPYPHTVVYFGQDKDGQAPAANINVGRMSSKARTAKGRATAAGHTPSRLTPAKEGTEDVLGNELEQVVTDEDNEEDLSLAAKPMPAS</sequence>
<dbReference type="InterPro" id="IPR049278">
    <property type="entry name" value="MS_channel_C"/>
</dbReference>
<evidence type="ECO:0000256" key="7">
    <source>
        <dbReference type="SAM" id="MobiDB-lite"/>
    </source>
</evidence>
<keyword evidence="4 8" id="KW-0812">Transmembrane</keyword>
<dbReference type="Gene3D" id="2.30.30.60">
    <property type="match status" value="1"/>
</dbReference>
<dbReference type="SUPFAM" id="SSF50182">
    <property type="entry name" value="Sm-like ribonucleoproteins"/>
    <property type="match status" value="1"/>
</dbReference>
<dbReference type="GO" id="GO:0008381">
    <property type="term" value="F:mechanosensitive monoatomic ion channel activity"/>
    <property type="evidence" value="ECO:0007669"/>
    <property type="project" value="InterPro"/>
</dbReference>
<dbReference type="Gene3D" id="3.30.70.100">
    <property type="match status" value="1"/>
</dbReference>
<evidence type="ECO:0000259" key="10">
    <source>
        <dbReference type="Pfam" id="PF21082"/>
    </source>
</evidence>
<feature type="transmembrane region" description="Helical" evidence="8">
    <location>
        <begin position="400"/>
        <end position="422"/>
    </location>
</feature>
<feature type="transmembrane region" description="Helical" evidence="8">
    <location>
        <begin position="248"/>
        <end position="269"/>
    </location>
</feature>
<feature type="transmembrane region" description="Helical" evidence="8">
    <location>
        <begin position="290"/>
        <end position="313"/>
    </location>
</feature>
<dbReference type="InterPro" id="IPR049142">
    <property type="entry name" value="MS_channel_1st"/>
</dbReference>
<feature type="compositionally biased region" description="Acidic residues" evidence="7">
    <location>
        <begin position="804"/>
        <end position="813"/>
    </location>
</feature>
<dbReference type="GO" id="GO:0005886">
    <property type="term" value="C:plasma membrane"/>
    <property type="evidence" value="ECO:0007669"/>
    <property type="project" value="UniProtKB-SubCell"/>
</dbReference>
<evidence type="ECO:0000256" key="6">
    <source>
        <dbReference type="ARBA" id="ARBA00023136"/>
    </source>
</evidence>
<dbReference type="SUPFAM" id="SSF82689">
    <property type="entry name" value="Mechanosensitive channel protein MscS (YggB), C-terminal domain"/>
    <property type="match status" value="1"/>
</dbReference>
<evidence type="ECO:0000256" key="1">
    <source>
        <dbReference type="ARBA" id="ARBA00004651"/>
    </source>
</evidence>
<name>A0A378XFG7_9BURK</name>
<feature type="transmembrane region" description="Helical" evidence="8">
    <location>
        <begin position="152"/>
        <end position="174"/>
    </location>
</feature>
<feature type="domain" description="Moderate conductance mechanosensitive channel YbiO-like transmembrane helix 1" evidence="12">
    <location>
        <begin position="400"/>
        <end position="478"/>
    </location>
</feature>
<keyword evidence="5 8" id="KW-1133">Transmembrane helix</keyword>
<feature type="transmembrane region" description="Helical" evidence="8">
    <location>
        <begin position="208"/>
        <end position="236"/>
    </location>
</feature>
<feature type="domain" description="Mechanosensitive ion channel MscS" evidence="9">
    <location>
        <begin position="580"/>
        <end position="641"/>
    </location>
</feature>
<dbReference type="InterPro" id="IPR023408">
    <property type="entry name" value="MscS_beta-dom_sf"/>
</dbReference>
<feature type="transmembrane region" description="Helical" evidence="8">
    <location>
        <begin position="533"/>
        <end position="553"/>
    </location>
</feature>
<dbReference type="Pfam" id="PF00924">
    <property type="entry name" value="MS_channel_2nd"/>
    <property type="match status" value="1"/>
</dbReference>
<dbReference type="EMBL" id="UGSB01000001">
    <property type="protein sequence ID" value="SUA54625.1"/>
    <property type="molecule type" value="Genomic_DNA"/>
</dbReference>
<dbReference type="InterPro" id="IPR006685">
    <property type="entry name" value="MscS_channel_2nd"/>
</dbReference>
<evidence type="ECO:0000313" key="13">
    <source>
        <dbReference type="EMBL" id="SUA54625.1"/>
    </source>
</evidence>
<feature type="region of interest" description="Disordered" evidence="7">
    <location>
        <begin position="764"/>
        <end position="823"/>
    </location>
</feature>
<evidence type="ECO:0000259" key="12">
    <source>
        <dbReference type="Pfam" id="PF25392"/>
    </source>
</evidence>
<feature type="transmembrane region" description="Helical" evidence="8">
    <location>
        <begin position="366"/>
        <end position="388"/>
    </location>
</feature>
<dbReference type="SUPFAM" id="SSF82861">
    <property type="entry name" value="Mechanosensitive channel protein MscS (YggB), transmembrane region"/>
    <property type="match status" value="1"/>
</dbReference>
<dbReference type="InterPro" id="IPR057485">
    <property type="entry name" value="YbiO-like_TM1"/>
</dbReference>
<dbReference type="AlphaFoldDB" id="A0A378XFG7"/>
<comment type="similarity">
    <text evidence="2">Belongs to the MscS (TC 1.A.23) family.</text>
</comment>
<proteinExistence type="inferred from homology"/>
<organism evidence="13 14">
    <name type="scientific">Oligella ureolytica</name>
    <dbReference type="NCBI Taxonomy" id="90244"/>
    <lineage>
        <taxon>Bacteria</taxon>
        <taxon>Pseudomonadati</taxon>
        <taxon>Pseudomonadota</taxon>
        <taxon>Betaproteobacteria</taxon>
        <taxon>Burkholderiales</taxon>
        <taxon>Alcaligenaceae</taxon>
        <taxon>Oligella</taxon>
    </lineage>
</organism>
<dbReference type="Gene3D" id="1.10.287.1260">
    <property type="match status" value="1"/>
</dbReference>
<protein>
    <submittedName>
        <fullName evidence="13">Small-conductance mechanosensitive channel</fullName>
    </submittedName>
</protein>